<name>A0ABY7HKD7_9BACT</name>
<proteinExistence type="predicted"/>
<evidence type="ECO:0008006" key="4">
    <source>
        <dbReference type="Google" id="ProtNLM"/>
    </source>
</evidence>
<organism evidence="2 3">
    <name type="scientific">Nannocystis punicea</name>
    <dbReference type="NCBI Taxonomy" id="2995304"/>
    <lineage>
        <taxon>Bacteria</taxon>
        <taxon>Pseudomonadati</taxon>
        <taxon>Myxococcota</taxon>
        <taxon>Polyangia</taxon>
        <taxon>Nannocystales</taxon>
        <taxon>Nannocystaceae</taxon>
        <taxon>Nannocystis</taxon>
    </lineage>
</organism>
<reference evidence="2" key="1">
    <citation type="submission" date="2022-11" db="EMBL/GenBank/DDBJ databases">
        <title>Minimal conservation of predation-associated metabolite biosynthetic gene clusters underscores biosynthetic potential of Myxococcota including descriptions for ten novel species: Archangium lansinium sp. nov., Myxococcus landrumus sp. nov., Nannocystis bai.</title>
        <authorList>
            <person name="Ahearne A."/>
            <person name="Stevens C."/>
            <person name="Dowd S."/>
        </authorList>
    </citation>
    <scope>NUCLEOTIDE SEQUENCE</scope>
    <source>
        <strain evidence="2">Fl3</strain>
    </source>
</reference>
<keyword evidence="1" id="KW-0812">Transmembrane</keyword>
<keyword evidence="1" id="KW-0472">Membrane</keyword>
<accession>A0ABY7HKD7</accession>
<feature type="transmembrane region" description="Helical" evidence="1">
    <location>
        <begin position="94"/>
        <end position="115"/>
    </location>
</feature>
<keyword evidence="3" id="KW-1185">Reference proteome</keyword>
<dbReference type="Proteomes" id="UP001164459">
    <property type="component" value="Chromosome"/>
</dbReference>
<feature type="transmembrane region" description="Helical" evidence="1">
    <location>
        <begin position="184"/>
        <end position="208"/>
    </location>
</feature>
<keyword evidence="1" id="KW-1133">Transmembrane helix</keyword>
<sequence>MALELRAPRQIESAVTVTLSYRGTYASDLRPDLTIAVPPEGRATLALDSGVWQLRIDDPRFESVAQDVRVEANGAGAQVLELRPRQDARTLRRFTLAWSGVGAVGVVVGASLLGVGQGRWSTNLAGPIERCQAGDPLYSVQACEAAVASAGTLRTAGAAVLGVGTGSLVGGLVARVAEPRQRRVGWIVTASLGGLMSIGGAVALGLGAQRFDRATDGMAWTNDERRNIGQIGVTHTVGGAFLGLGGGLLASSVTGLLLDRGGRFLVAAGPQVRLGGASLVLEGRF</sequence>
<gene>
    <name evidence="2" type="ORF">O0S08_24615</name>
</gene>
<evidence type="ECO:0000313" key="2">
    <source>
        <dbReference type="EMBL" id="WAS99324.1"/>
    </source>
</evidence>
<evidence type="ECO:0000256" key="1">
    <source>
        <dbReference type="SAM" id="Phobius"/>
    </source>
</evidence>
<feature type="transmembrane region" description="Helical" evidence="1">
    <location>
        <begin position="228"/>
        <end position="250"/>
    </location>
</feature>
<dbReference type="EMBL" id="CP114040">
    <property type="protein sequence ID" value="WAS99324.1"/>
    <property type="molecule type" value="Genomic_DNA"/>
</dbReference>
<dbReference type="RefSeq" id="WP_269041685.1">
    <property type="nucleotide sequence ID" value="NZ_CP114040.1"/>
</dbReference>
<feature type="transmembrane region" description="Helical" evidence="1">
    <location>
        <begin position="156"/>
        <end position="177"/>
    </location>
</feature>
<protein>
    <recommendedName>
        <fullName evidence="4">PEGA domain-containing protein</fullName>
    </recommendedName>
</protein>
<evidence type="ECO:0000313" key="3">
    <source>
        <dbReference type="Proteomes" id="UP001164459"/>
    </source>
</evidence>